<dbReference type="EMBL" id="JAAALK010000082">
    <property type="protein sequence ID" value="KAG8088307.1"/>
    <property type="molecule type" value="Genomic_DNA"/>
</dbReference>
<gene>
    <name evidence="10" type="ORF">GUJ93_ZPchr0010g7860</name>
</gene>
<comment type="caution">
    <text evidence="10">The sequence shown here is derived from an EMBL/GenBank/DDBJ whole genome shotgun (WGS) entry which is preliminary data.</text>
</comment>
<dbReference type="GO" id="GO:0009860">
    <property type="term" value="P:pollen tube growth"/>
    <property type="evidence" value="ECO:0007669"/>
    <property type="project" value="UniProtKB-ARBA"/>
</dbReference>
<keyword evidence="4 7" id="KW-0268">Exocytosis</keyword>
<name>A0A8J5WEW3_ZIZPA</name>
<organism evidence="10 11">
    <name type="scientific">Zizania palustris</name>
    <name type="common">Northern wild rice</name>
    <dbReference type="NCBI Taxonomy" id="103762"/>
    <lineage>
        <taxon>Eukaryota</taxon>
        <taxon>Viridiplantae</taxon>
        <taxon>Streptophyta</taxon>
        <taxon>Embryophyta</taxon>
        <taxon>Tracheophyta</taxon>
        <taxon>Spermatophyta</taxon>
        <taxon>Magnoliopsida</taxon>
        <taxon>Liliopsida</taxon>
        <taxon>Poales</taxon>
        <taxon>Poaceae</taxon>
        <taxon>BOP clade</taxon>
        <taxon>Oryzoideae</taxon>
        <taxon>Oryzeae</taxon>
        <taxon>Zizaniinae</taxon>
        <taxon>Zizania</taxon>
    </lineage>
</organism>
<comment type="subcellular location">
    <subcellularLocation>
        <location evidence="1">Cytoplasm</location>
        <location evidence="1">Cytosol</location>
    </subcellularLocation>
</comment>
<dbReference type="GO" id="GO:0005829">
    <property type="term" value="C:cytosol"/>
    <property type="evidence" value="ECO:0007669"/>
    <property type="project" value="UniProtKB-SubCell"/>
</dbReference>
<evidence type="ECO:0000259" key="8">
    <source>
        <dbReference type="Pfam" id="PF04091"/>
    </source>
</evidence>
<evidence type="ECO:0000256" key="7">
    <source>
        <dbReference type="PIRNR" id="PIRNR025007"/>
    </source>
</evidence>
<evidence type="ECO:0000313" key="10">
    <source>
        <dbReference type="EMBL" id="KAG8088309.1"/>
    </source>
</evidence>
<dbReference type="GO" id="GO:0009846">
    <property type="term" value="P:pollen germination"/>
    <property type="evidence" value="ECO:0007669"/>
    <property type="project" value="UniProtKB-ARBA"/>
</dbReference>
<feature type="domain" description="Exocyst complex subunit EXOC6/Sec15 C-terminal" evidence="8">
    <location>
        <begin position="398"/>
        <end position="752"/>
    </location>
</feature>
<dbReference type="EMBL" id="JAAALK010000082">
    <property type="protein sequence ID" value="KAG8088308.1"/>
    <property type="molecule type" value="Genomic_DNA"/>
</dbReference>
<dbReference type="GO" id="GO:0000145">
    <property type="term" value="C:exocyst"/>
    <property type="evidence" value="ECO:0007669"/>
    <property type="project" value="TreeGrafter"/>
</dbReference>
<sequence length="789" mass="89465">MTALTKKRGAAESGDASIGLGLAAFIANGEDLGPIVRHAFESGKTEALLQSLRNLVKKEEVEIEDLCRVHYEEFILAVDELRAVLVDADELKGTLSGENLRLQEVASSLLLKLDELLELYSVNKNVGDALATLKICVQVTGLCHICNKDIAEAKFHAALKSLELIEKDFLQNIPLKLLKKVVQKQIPVIKLYIEKKVCNEFNEWLVYIRRTTKDIGKVLISQASLDRQKNDRIRSQQREAEECSRIGFDEHAYALDVEYIGEEETLEFDLTPVYRAHYIHMCLGLGEKFREYYYNNRVMQLNLEMQIPLTQPFLESHQHFLAQVAGFFVIEDRILRTADGLLCENQVETMWETAISKVASILEDNFSRMDAANHLLLVKDYVTLLGATMKKYGYQITPLLEVLDKNRDKYHELLLSDCRKKIDGIFAKDSYEQMVIKTENEYSMDVSAFQLEHIGIVPDFPYVAPFSSSVPDACRLVHSFIEDSVNYLSYESIMDVYDVVKRYLDKVLIEVLNDGLLNLIHGSCLDVAQAVQIAGNIAILEQSCDMFLWHAAQLCGVPRRLLDKPHSGLTARAVLKASQNAAYNGLITLANSKIDEFMLLLTSINWTAEETPEHANDYMNEVLIYLHTVVSTAQNVLPREALYKIVCDAFSHISDSIMTVFLSDRVKRFNANAVAGIDIDLQKLEEFADDKFHSTGLSELRKEMSFKDCLVEIRQLTNLLLSNQPENFMNPVIREKNFASLDHKKVSIICDKFRDAPESLFGSLSSRSTGQSARKKSLDVLKRRLKDFS</sequence>
<comment type="function">
    <text evidence="6">Component of the exocyst complex involved in the docking of exocytic vesicles with fusion sites on the plasma membrane during regulated or polarized secretion. Involved in polarized cell growth and organ morphogenesis. During cytokinesis, involved in cell plate initiation, cell plate maturation and formation of new primary cell wall.</text>
</comment>
<proteinExistence type="inferred from homology"/>
<dbReference type="InterPro" id="IPR048359">
    <property type="entry name" value="EXOC6_Sec15_N"/>
</dbReference>
<dbReference type="FunFam" id="1.10.357.30:FF:000002">
    <property type="entry name" value="Exocyst complex component"/>
    <property type="match status" value="1"/>
</dbReference>
<evidence type="ECO:0000256" key="6">
    <source>
        <dbReference type="ARBA" id="ARBA00053307"/>
    </source>
</evidence>
<dbReference type="GO" id="GO:0090522">
    <property type="term" value="P:vesicle tethering involved in exocytosis"/>
    <property type="evidence" value="ECO:0007669"/>
    <property type="project" value="InterPro"/>
</dbReference>
<dbReference type="GO" id="GO:0016020">
    <property type="term" value="C:membrane"/>
    <property type="evidence" value="ECO:0007669"/>
    <property type="project" value="TreeGrafter"/>
</dbReference>
<evidence type="ECO:0000256" key="5">
    <source>
        <dbReference type="ARBA" id="ARBA00022490"/>
    </source>
</evidence>
<accession>A0A8J5WEW3</accession>
<dbReference type="PANTHER" id="PTHR12702">
    <property type="entry name" value="SEC15"/>
    <property type="match status" value="1"/>
</dbReference>
<dbReference type="Pfam" id="PF04091">
    <property type="entry name" value="Sec15_C"/>
    <property type="match status" value="1"/>
</dbReference>
<evidence type="ECO:0000256" key="3">
    <source>
        <dbReference type="ARBA" id="ARBA00022448"/>
    </source>
</evidence>
<comment type="similarity">
    <text evidence="2 7">Belongs to the SEC15 family.</text>
</comment>
<dbReference type="GO" id="GO:0006893">
    <property type="term" value="P:Golgi to plasma membrane transport"/>
    <property type="evidence" value="ECO:0007669"/>
    <property type="project" value="TreeGrafter"/>
</dbReference>
<feature type="domain" description="Exocyst complex component EXOC6/Sec15 N-terminal" evidence="9">
    <location>
        <begin position="52"/>
        <end position="219"/>
    </location>
</feature>
<dbReference type="InterPro" id="IPR046361">
    <property type="entry name" value="EXOC6/Sec15_C"/>
</dbReference>
<dbReference type="Pfam" id="PF20651">
    <property type="entry name" value="EXOC6_Sec15_N"/>
    <property type="match status" value="1"/>
</dbReference>
<evidence type="ECO:0000256" key="2">
    <source>
        <dbReference type="ARBA" id="ARBA00007944"/>
    </source>
</evidence>
<keyword evidence="5" id="KW-0963">Cytoplasm</keyword>
<reference evidence="10" key="1">
    <citation type="journal article" date="2021" name="bioRxiv">
        <title>Whole Genome Assembly and Annotation of Northern Wild Rice, Zizania palustris L., Supports a Whole Genome Duplication in the Zizania Genus.</title>
        <authorList>
            <person name="Haas M."/>
            <person name="Kono T."/>
            <person name="Macchietto M."/>
            <person name="Millas R."/>
            <person name="McGilp L."/>
            <person name="Shao M."/>
            <person name="Duquette J."/>
            <person name="Hirsch C.N."/>
            <person name="Kimball J."/>
        </authorList>
    </citation>
    <scope>NUCLEOTIDE SEQUENCE</scope>
    <source>
        <tissue evidence="10">Fresh leaf tissue</tissue>
    </source>
</reference>
<dbReference type="AlphaFoldDB" id="A0A8J5WEW3"/>
<keyword evidence="3 7" id="KW-0813">Transport</keyword>
<dbReference type="OrthoDB" id="10267033at2759"/>
<dbReference type="InterPro" id="IPR007225">
    <property type="entry name" value="EXOC6/Sec15"/>
</dbReference>
<dbReference type="GO" id="GO:0006886">
    <property type="term" value="P:intracellular protein transport"/>
    <property type="evidence" value="ECO:0007669"/>
    <property type="project" value="InterPro"/>
</dbReference>
<dbReference type="EMBL" id="JAAALK010000082">
    <property type="protein sequence ID" value="KAG8088309.1"/>
    <property type="molecule type" value="Genomic_DNA"/>
</dbReference>
<evidence type="ECO:0000256" key="4">
    <source>
        <dbReference type="ARBA" id="ARBA00022483"/>
    </source>
</evidence>
<dbReference type="FunFam" id="1.20.58.670:FF:000002">
    <property type="entry name" value="Exocyst complex component"/>
    <property type="match status" value="1"/>
</dbReference>
<dbReference type="PIRSF" id="PIRSF025007">
    <property type="entry name" value="Sec15"/>
    <property type="match status" value="1"/>
</dbReference>
<evidence type="ECO:0000313" key="11">
    <source>
        <dbReference type="Proteomes" id="UP000729402"/>
    </source>
</evidence>
<dbReference type="GO" id="GO:0060321">
    <property type="term" value="P:acceptance of pollen"/>
    <property type="evidence" value="ECO:0007669"/>
    <property type="project" value="UniProtKB-ARBA"/>
</dbReference>
<evidence type="ECO:0000256" key="1">
    <source>
        <dbReference type="ARBA" id="ARBA00004514"/>
    </source>
</evidence>
<keyword evidence="11" id="KW-1185">Reference proteome</keyword>
<evidence type="ECO:0000259" key="9">
    <source>
        <dbReference type="Pfam" id="PF20651"/>
    </source>
</evidence>
<reference evidence="10" key="2">
    <citation type="submission" date="2021-02" db="EMBL/GenBank/DDBJ databases">
        <authorList>
            <person name="Kimball J.A."/>
            <person name="Haas M.W."/>
            <person name="Macchietto M."/>
            <person name="Kono T."/>
            <person name="Duquette J."/>
            <person name="Shao M."/>
        </authorList>
    </citation>
    <scope>NUCLEOTIDE SEQUENCE</scope>
    <source>
        <tissue evidence="10">Fresh leaf tissue</tissue>
    </source>
</reference>
<protein>
    <recommendedName>
        <fullName evidence="7">Exocyst complex component</fullName>
    </recommendedName>
</protein>
<dbReference type="PANTHER" id="PTHR12702:SF0">
    <property type="entry name" value="EXOCYST COMPLEX COMPONENT 6"/>
    <property type="match status" value="1"/>
</dbReference>
<dbReference type="Proteomes" id="UP000729402">
    <property type="component" value="Unassembled WGS sequence"/>
</dbReference>